<sequence length="612" mass="70272">MKKYLFIACAVLVTMITTAQAQNKNIERVEPPHWWVGMENSKLQLLIKGDNIGGTTSINVKPEGLSIVKIHSVENTDYLFVDVELSKAEAAEYQLTLKQNGKKVGSCTYELKKRTTSRDVIDNSDVLYLITPDRFVNGNPENDSVDPLRDKLNREHYNGRHGGDLQGILSKLDYMEDLGVTTLWLNPVLENAMPEVSYHGYAITDYYQVDPRYGSNELYKKLSDELSKRNMKLVMDMVFNHCGSEHWWIKEPPMEDWVHFGTNYTNTNHAMASIPDPHGADADRELMEKGWFVSVMPDLNHDIPFLEEYLIQNSIWWIEYAGLEGIRMDTYPYNKAETMQRWAERVLAEYPDFYLVGETWIGDELQEAYWAPQPGADYNSKLTSITDFPLCYGLHNTFKPEGDIRAVYDVLSKDYAYHDPMANKIFADNHDMDRYYYTIGENLDKFKNAMTVLLTTRGIPQIYYGTEMLMRKYGEHGDLREDFPGGWTGDERNAFTAEGRTEEENEAFDHLRILLNWRQTSEAVASGTLKHFVPHDNVYVYSRESASQKIVVFVNNSNEPRSVSLDRFREIIKPNVTATNALNGEQMTIGTSLSMEPNSSLILDIPIEMDAN</sequence>
<dbReference type="SUPFAM" id="SSF51011">
    <property type="entry name" value="Glycosyl hydrolase domain"/>
    <property type="match status" value="1"/>
</dbReference>
<dbReference type="AlphaFoldDB" id="A0A3D9L8Q8"/>
<dbReference type="SUPFAM" id="SSF81296">
    <property type="entry name" value="E set domains"/>
    <property type="match status" value="1"/>
</dbReference>
<dbReference type="Pfam" id="PF00128">
    <property type="entry name" value="Alpha-amylase"/>
    <property type="match status" value="1"/>
</dbReference>
<dbReference type="Pfam" id="PF09087">
    <property type="entry name" value="Cyc-maltodext_N"/>
    <property type="match status" value="1"/>
</dbReference>
<dbReference type="InterPro" id="IPR013783">
    <property type="entry name" value="Ig-like_fold"/>
</dbReference>
<evidence type="ECO:0000313" key="6">
    <source>
        <dbReference type="Proteomes" id="UP000256779"/>
    </source>
</evidence>
<evidence type="ECO:0000256" key="1">
    <source>
        <dbReference type="ARBA" id="ARBA00022801"/>
    </source>
</evidence>
<feature type="signal peptide" evidence="3">
    <location>
        <begin position="1"/>
        <end position="21"/>
    </location>
</feature>
<dbReference type="InterPro" id="IPR015171">
    <property type="entry name" value="Cyc-maltodext_N"/>
</dbReference>
<dbReference type="SUPFAM" id="SSF51445">
    <property type="entry name" value="(Trans)glycosidases"/>
    <property type="match status" value="1"/>
</dbReference>
<keyword evidence="3" id="KW-0732">Signal</keyword>
<dbReference type="InterPro" id="IPR006047">
    <property type="entry name" value="GH13_cat_dom"/>
</dbReference>
<dbReference type="CDD" id="cd11340">
    <property type="entry name" value="AmyAc_bac_CMD_like_3"/>
    <property type="match status" value="1"/>
</dbReference>
<dbReference type="Gene3D" id="3.20.20.80">
    <property type="entry name" value="Glycosidases"/>
    <property type="match status" value="1"/>
</dbReference>
<keyword evidence="6" id="KW-1185">Reference proteome</keyword>
<dbReference type="SMART" id="SM00642">
    <property type="entry name" value="Aamy"/>
    <property type="match status" value="1"/>
</dbReference>
<dbReference type="EMBL" id="QREG01000003">
    <property type="protein sequence ID" value="REE01666.1"/>
    <property type="molecule type" value="Genomic_DNA"/>
</dbReference>
<evidence type="ECO:0000256" key="2">
    <source>
        <dbReference type="ARBA" id="ARBA00023295"/>
    </source>
</evidence>
<dbReference type="RefSeq" id="WP_115866945.1">
    <property type="nucleotide sequence ID" value="NZ_QREG01000003.1"/>
</dbReference>
<dbReference type="PANTHER" id="PTHR10357:SF210">
    <property type="entry name" value="MALTODEXTRIN GLUCOSIDASE"/>
    <property type="match status" value="1"/>
</dbReference>
<dbReference type="InterPro" id="IPR014756">
    <property type="entry name" value="Ig_E-set"/>
</dbReference>
<feature type="chain" id="PRO_5017714197" evidence="3">
    <location>
        <begin position="22"/>
        <end position="612"/>
    </location>
</feature>
<dbReference type="OrthoDB" id="9806009at2"/>
<dbReference type="Gene3D" id="2.60.40.10">
    <property type="entry name" value="Immunoglobulins"/>
    <property type="match status" value="1"/>
</dbReference>
<organism evidence="5 6">
    <name type="scientific">Marinoscillum furvescens DSM 4134</name>
    <dbReference type="NCBI Taxonomy" id="1122208"/>
    <lineage>
        <taxon>Bacteria</taxon>
        <taxon>Pseudomonadati</taxon>
        <taxon>Bacteroidota</taxon>
        <taxon>Cytophagia</taxon>
        <taxon>Cytophagales</taxon>
        <taxon>Reichenbachiellaceae</taxon>
        <taxon>Marinoscillum</taxon>
    </lineage>
</organism>
<dbReference type="Gene3D" id="2.60.40.1180">
    <property type="entry name" value="Golgi alpha-mannosidase II"/>
    <property type="match status" value="1"/>
</dbReference>
<keyword evidence="1" id="KW-0378">Hydrolase</keyword>
<proteinExistence type="predicted"/>
<dbReference type="GO" id="GO:0005975">
    <property type="term" value="P:carbohydrate metabolic process"/>
    <property type="evidence" value="ECO:0007669"/>
    <property type="project" value="InterPro"/>
</dbReference>
<feature type="domain" description="Glycosyl hydrolase family 13 catalytic" evidence="4">
    <location>
        <begin position="129"/>
        <end position="518"/>
    </location>
</feature>
<reference evidence="5 6" key="1">
    <citation type="submission" date="2018-07" db="EMBL/GenBank/DDBJ databases">
        <title>Genomic Encyclopedia of Type Strains, Phase IV (KMG-IV): sequencing the most valuable type-strain genomes for metagenomic binning, comparative biology and taxonomic classification.</title>
        <authorList>
            <person name="Goeker M."/>
        </authorList>
    </citation>
    <scope>NUCLEOTIDE SEQUENCE [LARGE SCALE GENOMIC DNA]</scope>
    <source>
        <strain evidence="5 6">DSM 4134</strain>
    </source>
</reference>
<keyword evidence="2 5" id="KW-0326">Glycosidase</keyword>
<evidence type="ECO:0000256" key="3">
    <source>
        <dbReference type="SAM" id="SignalP"/>
    </source>
</evidence>
<gene>
    <name evidence="5" type="ORF">C7460_103183</name>
</gene>
<protein>
    <submittedName>
        <fullName evidence="5">Glycosidase</fullName>
    </submittedName>
</protein>
<name>A0A3D9L8Q8_MARFU</name>
<comment type="caution">
    <text evidence="5">The sequence shown here is derived from an EMBL/GenBank/DDBJ whole genome shotgun (WGS) entry which is preliminary data.</text>
</comment>
<dbReference type="PANTHER" id="PTHR10357">
    <property type="entry name" value="ALPHA-AMYLASE FAMILY MEMBER"/>
    <property type="match status" value="1"/>
</dbReference>
<dbReference type="InterPro" id="IPR017853">
    <property type="entry name" value="GH"/>
</dbReference>
<dbReference type="GO" id="GO:0016798">
    <property type="term" value="F:hydrolase activity, acting on glycosyl bonds"/>
    <property type="evidence" value="ECO:0007669"/>
    <property type="project" value="UniProtKB-KW"/>
</dbReference>
<accession>A0A3D9L8Q8</accession>
<evidence type="ECO:0000313" key="5">
    <source>
        <dbReference type="EMBL" id="REE01666.1"/>
    </source>
</evidence>
<dbReference type="InterPro" id="IPR013780">
    <property type="entry name" value="Glyco_hydro_b"/>
</dbReference>
<dbReference type="Proteomes" id="UP000256779">
    <property type="component" value="Unassembled WGS sequence"/>
</dbReference>
<evidence type="ECO:0000259" key="4">
    <source>
        <dbReference type="SMART" id="SM00642"/>
    </source>
</evidence>